<sequence length="952" mass="108063">MEDSFLHVLDRMGTRLKGGLNSNGIDETCGVICAGFCPRDEMVVGLSEAEVMEKEIERYKLQCEMRIKRLEKSHEQVLRIRKTRIEDYKARVRLFDAKVGSAMARQKIRKASFERRLRQQYETATRRLQELVFECLGETEKTLERMKIGVEYKIQESIKDRERTVNQLRWNLFLQRLEEDALGAFSVQDISPVKNSQKFELVANKHCKENLVHFNTTDEAFQVERLCSVSYNSKRAESSDTSIVKHVRLTNSAGGCNKPRRPAVCAGTMLQMTDVLGALFADSGIRYLASDQGEDDEQVVVLQKSKSLSSVGNGEGTWGSKQKGRLTMGFQRRIRKGTQRLPLYNADMYLSSQSICWLLWPQHGRAPVDARVYYCIEERGNTSSKEGQCLVDIYKAVHYPQKAFDRCMEACSSSNEWPTGFRVEKYEGRHRHHYSLERFDSNDPVGEGLRNCPDVVVASTGGETIHFATANIGHLLETKRFMELNTKQLSAQDRALLRQTYGNVQQNTLPNLYVVLAASPAKVSALNGLETCVDDSSLQIVPIPNAAIDELITLFIARTNQDPNTSIKLLESSCKHAVMFPRNLEADLQKPIKQQQEKASRKSKPLHKRHLKHQPHEKAPPPTPQGCNAIIASYRRSEEAVATVNGLQAQDVLTRLCLWRACNCVREPNNLNGVCGYHQRFIDALQVTDSGQSEIKRHIPRQSLDTLKKKTDLASITKASSLISELLTNKLSSTVNGFCSRAANAAKPKRKNSSTAKPIRTAQERFRIGTARKSSLEIDIDLASKVRAAEQQVVTELEKFAEIGVFPADSLVAIRQEYHTLDQERDSLFKMEDLGGDKKQPRLFRSRIRFLEKEYSRLVGDDEELKSPNNGDDDDDDEGDLTIRRERHHIEAELELEFCLRKISILRNKRESIQNSDSRNQFTVSSQKEIMKSKAPAIPYSKKKRSVKRYGI</sequence>
<dbReference type="EMBL" id="HBHK01002687">
    <property type="protein sequence ID" value="CAD9666079.1"/>
    <property type="molecule type" value="Transcribed_RNA"/>
</dbReference>
<evidence type="ECO:0000313" key="3">
    <source>
        <dbReference type="EMBL" id="CAD9666079.1"/>
    </source>
</evidence>
<reference evidence="3" key="1">
    <citation type="submission" date="2021-01" db="EMBL/GenBank/DDBJ databases">
        <authorList>
            <person name="Corre E."/>
            <person name="Pelletier E."/>
            <person name="Niang G."/>
            <person name="Scheremetjew M."/>
            <person name="Finn R."/>
            <person name="Kale V."/>
            <person name="Holt S."/>
            <person name="Cochrane G."/>
            <person name="Meng A."/>
            <person name="Brown T."/>
            <person name="Cohen L."/>
        </authorList>
    </citation>
    <scope>NUCLEOTIDE SEQUENCE</scope>
    <source>
        <strain evidence="3">NY070348D</strain>
    </source>
</reference>
<feature type="compositionally biased region" description="Basic and acidic residues" evidence="1">
    <location>
        <begin position="591"/>
        <end position="600"/>
    </location>
</feature>
<organism evidence="3">
    <name type="scientific">Mucochytrium quahogii</name>
    <dbReference type="NCBI Taxonomy" id="96639"/>
    <lineage>
        <taxon>Eukaryota</taxon>
        <taxon>Sar</taxon>
        <taxon>Stramenopiles</taxon>
        <taxon>Bigyra</taxon>
        <taxon>Labyrinthulomycetes</taxon>
        <taxon>Thraustochytrida</taxon>
        <taxon>Thraustochytriidae</taxon>
        <taxon>Mucochytrium</taxon>
    </lineage>
</organism>
<feature type="compositionally biased region" description="Basic residues" evidence="1">
    <location>
        <begin position="601"/>
        <end position="613"/>
    </location>
</feature>
<name>A0A7S2RB88_9STRA</name>
<evidence type="ECO:0000313" key="2">
    <source>
        <dbReference type="EMBL" id="CAD9666076.1"/>
    </source>
</evidence>
<protein>
    <submittedName>
        <fullName evidence="3">Uncharacterized protein</fullName>
    </submittedName>
</protein>
<dbReference type="EMBL" id="HBHK01002686">
    <property type="protein sequence ID" value="CAD9666076.1"/>
    <property type="molecule type" value="Transcribed_RNA"/>
</dbReference>
<feature type="region of interest" description="Disordered" evidence="1">
    <location>
        <begin position="861"/>
        <end position="880"/>
    </location>
</feature>
<gene>
    <name evidence="2" type="ORF">QSP1433_LOCUS1589</name>
    <name evidence="3" type="ORF">QSP1433_LOCUS1590</name>
</gene>
<dbReference type="AlphaFoldDB" id="A0A7S2RB88"/>
<feature type="region of interest" description="Disordered" evidence="1">
    <location>
        <begin position="591"/>
        <end position="625"/>
    </location>
</feature>
<proteinExistence type="predicted"/>
<evidence type="ECO:0000256" key="1">
    <source>
        <dbReference type="SAM" id="MobiDB-lite"/>
    </source>
</evidence>
<feature type="compositionally biased region" description="Acidic residues" evidence="1">
    <location>
        <begin position="871"/>
        <end position="880"/>
    </location>
</feature>
<accession>A0A7S2RB88</accession>